<dbReference type="Gene3D" id="1.10.287.70">
    <property type="match status" value="1"/>
</dbReference>
<keyword evidence="9" id="KW-1185">Reference proteome</keyword>
<dbReference type="PANTHER" id="PTHR42643">
    <property type="entry name" value="IONOTROPIC RECEPTOR 20A-RELATED"/>
    <property type="match status" value="1"/>
</dbReference>
<keyword evidence="2" id="KW-1003">Cell membrane</keyword>
<dbReference type="GeneID" id="118265123"/>
<keyword evidence="7" id="KW-0325">Glycoprotein</keyword>
<keyword evidence="3 8" id="KW-0812">Transmembrane</keyword>
<evidence type="ECO:0000256" key="8">
    <source>
        <dbReference type="SAM" id="Phobius"/>
    </source>
</evidence>
<dbReference type="InterPro" id="IPR052192">
    <property type="entry name" value="Insect_Ionotropic_Sensory_Rcpt"/>
</dbReference>
<proteinExistence type="predicted"/>
<evidence type="ECO:0000256" key="1">
    <source>
        <dbReference type="ARBA" id="ARBA00004651"/>
    </source>
</evidence>
<evidence type="ECO:0000313" key="10">
    <source>
        <dbReference type="RefSeq" id="XP_050553066.1"/>
    </source>
</evidence>
<evidence type="ECO:0000256" key="7">
    <source>
        <dbReference type="ARBA" id="ARBA00023180"/>
    </source>
</evidence>
<keyword evidence="5 8" id="KW-0472">Membrane</keyword>
<dbReference type="GO" id="GO:0005886">
    <property type="term" value="C:plasma membrane"/>
    <property type="evidence" value="ECO:0007669"/>
    <property type="project" value="UniProtKB-SubCell"/>
</dbReference>
<sequence length="625" mass="71239">MQTLDEKRTNCVGQNRYCKQIKESPNLKKYYKNNEIGKSFTEHSIINSISDQIKFTRELSQFGMSSTFSCDPGILDHIRHHYLQGVIYMTHKHDDMLMFKKMKPIHFMMKYKWLIVGDHVPDALRKIRYDSDVAFLECNSVMNNGTRDIAATPVHIYDAYVHPRDGISINFWAHWTNASGLVLTHERERILRRLDLKRYPLKIATPVGHYSSDKYDGTFVDFLEDESISDQDPGIRSGYGTSMLLTEVVNAQDVLIENELWAAMINNNSMYVMLSMGEADLSGGILRILWDRTFTLDYVMPIWPFRVGFTYLAERESSSNMYLEPFSPAVWWSCLAMMAILALVERVTSKTPREKDGAFYTVLTTWLQQDASAVPEGASGRWAFTVLSVSAMLVHAYYTSAIVSALMSTGRGGPDSLKALGDSKYAIASEDYDYMRYLFFDVETTWDDLEYLKKKKMTSKFYQELERGVELIQQGSTAFHSEYNQIYPHFKTFSDEHICKLQHVDTIPETLTWITSTKDGQWTEVLRTAGGWLLETGLGKRLVARLRIPQPPCRASLLAERVKLGDIAPLLVLTVFGALLSVVLLGVEILVAKAKKARLPEGDAKVSLENVDDIPDIVEHSNYIE</sequence>
<dbReference type="Proteomes" id="UP000829999">
    <property type="component" value="Chromosome 11"/>
</dbReference>
<keyword evidence="6" id="KW-0675">Receptor</keyword>
<name>A0A9R0DUH6_SPOFR</name>
<organism evidence="9 10">
    <name type="scientific">Spodoptera frugiperda</name>
    <name type="common">Fall armyworm</name>
    <dbReference type="NCBI Taxonomy" id="7108"/>
    <lineage>
        <taxon>Eukaryota</taxon>
        <taxon>Metazoa</taxon>
        <taxon>Ecdysozoa</taxon>
        <taxon>Arthropoda</taxon>
        <taxon>Hexapoda</taxon>
        <taxon>Insecta</taxon>
        <taxon>Pterygota</taxon>
        <taxon>Neoptera</taxon>
        <taxon>Endopterygota</taxon>
        <taxon>Lepidoptera</taxon>
        <taxon>Glossata</taxon>
        <taxon>Ditrysia</taxon>
        <taxon>Noctuoidea</taxon>
        <taxon>Noctuidae</taxon>
        <taxon>Amphipyrinae</taxon>
        <taxon>Spodoptera</taxon>
    </lineage>
</organism>
<accession>A0A9R0DUH6</accession>
<evidence type="ECO:0000256" key="2">
    <source>
        <dbReference type="ARBA" id="ARBA00022475"/>
    </source>
</evidence>
<evidence type="ECO:0000256" key="6">
    <source>
        <dbReference type="ARBA" id="ARBA00023170"/>
    </source>
</evidence>
<dbReference type="SUPFAM" id="SSF53850">
    <property type="entry name" value="Periplasmic binding protein-like II"/>
    <property type="match status" value="1"/>
</dbReference>
<dbReference type="PANTHER" id="PTHR42643:SF32">
    <property type="entry name" value="IONOTROPIC RECEPTOR 31A, ISOFORM C-RELATED"/>
    <property type="match status" value="1"/>
</dbReference>
<dbReference type="OrthoDB" id="7371345at2759"/>
<keyword evidence="4 8" id="KW-1133">Transmembrane helix</keyword>
<evidence type="ECO:0000256" key="4">
    <source>
        <dbReference type="ARBA" id="ARBA00022989"/>
    </source>
</evidence>
<evidence type="ECO:0000313" key="9">
    <source>
        <dbReference type="Proteomes" id="UP000829999"/>
    </source>
</evidence>
<comment type="subcellular location">
    <subcellularLocation>
        <location evidence="1">Cell membrane</location>
        <topology evidence="1">Multi-pass membrane protein</topology>
    </subcellularLocation>
</comment>
<evidence type="ECO:0000256" key="5">
    <source>
        <dbReference type="ARBA" id="ARBA00023136"/>
    </source>
</evidence>
<evidence type="ECO:0000256" key="3">
    <source>
        <dbReference type="ARBA" id="ARBA00022692"/>
    </source>
</evidence>
<reference evidence="10" key="1">
    <citation type="submission" date="2025-08" db="UniProtKB">
        <authorList>
            <consortium name="RefSeq"/>
        </authorList>
    </citation>
    <scope>IDENTIFICATION</scope>
    <source>
        <tissue evidence="10">Whole larval tissue</tissue>
    </source>
</reference>
<dbReference type="AlphaFoldDB" id="A0A9R0DUH6"/>
<feature type="transmembrane region" description="Helical" evidence="8">
    <location>
        <begin position="567"/>
        <end position="591"/>
    </location>
</feature>
<gene>
    <name evidence="10" type="primary">LOC118265123</name>
</gene>
<dbReference type="RefSeq" id="XP_050553066.1">
    <property type="nucleotide sequence ID" value="XM_050697109.1"/>
</dbReference>
<protein>
    <submittedName>
        <fullName evidence="10">Ionotropic receptor 75a-like</fullName>
    </submittedName>
</protein>